<name>A0A2I0JL27_PUNGR</name>
<dbReference type="Proteomes" id="UP000233551">
    <property type="component" value="Unassembled WGS sequence"/>
</dbReference>
<reference evidence="2 3" key="1">
    <citation type="submission" date="2017-11" db="EMBL/GenBank/DDBJ databases">
        <title>De-novo sequencing of pomegranate (Punica granatum L.) genome.</title>
        <authorList>
            <person name="Akparov Z."/>
            <person name="Amiraslanov A."/>
            <person name="Hajiyeva S."/>
            <person name="Abbasov M."/>
            <person name="Kaur K."/>
            <person name="Hamwieh A."/>
            <person name="Solovyev V."/>
            <person name="Salamov A."/>
            <person name="Braich B."/>
            <person name="Kosarev P."/>
            <person name="Mahmoud A."/>
            <person name="Hajiyev E."/>
            <person name="Babayeva S."/>
            <person name="Izzatullayeva V."/>
            <person name="Mammadov A."/>
            <person name="Mammadov A."/>
            <person name="Sharifova S."/>
            <person name="Ojaghi J."/>
            <person name="Eynullazada K."/>
            <person name="Bayramov B."/>
            <person name="Abdulazimova A."/>
            <person name="Shahmuradov I."/>
        </authorList>
    </citation>
    <scope>NUCLEOTIDE SEQUENCE [LARGE SCALE GENOMIC DNA]</scope>
    <source>
        <strain evidence="3">cv. AG2017</strain>
        <tissue evidence="2">Leaf</tissue>
    </source>
</reference>
<evidence type="ECO:0000256" key="1">
    <source>
        <dbReference type="SAM" id="MobiDB-lite"/>
    </source>
</evidence>
<proteinExistence type="predicted"/>
<evidence type="ECO:0000313" key="3">
    <source>
        <dbReference type="Proteomes" id="UP000233551"/>
    </source>
</evidence>
<keyword evidence="3" id="KW-1185">Reference proteome</keyword>
<accession>A0A2I0JL27</accession>
<feature type="compositionally biased region" description="Basic residues" evidence="1">
    <location>
        <begin position="8"/>
        <end position="17"/>
    </location>
</feature>
<protein>
    <submittedName>
        <fullName evidence="2">Uncharacterized protein</fullName>
    </submittedName>
</protein>
<dbReference type="AlphaFoldDB" id="A0A2I0JL27"/>
<organism evidence="2 3">
    <name type="scientific">Punica granatum</name>
    <name type="common">Pomegranate</name>
    <dbReference type="NCBI Taxonomy" id="22663"/>
    <lineage>
        <taxon>Eukaryota</taxon>
        <taxon>Viridiplantae</taxon>
        <taxon>Streptophyta</taxon>
        <taxon>Embryophyta</taxon>
        <taxon>Tracheophyta</taxon>
        <taxon>Spermatophyta</taxon>
        <taxon>Magnoliopsida</taxon>
        <taxon>eudicotyledons</taxon>
        <taxon>Gunneridae</taxon>
        <taxon>Pentapetalae</taxon>
        <taxon>rosids</taxon>
        <taxon>malvids</taxon>
        <taxon>Myrtales</taxon>
        <taxon>Lythraceae</taxon>
        <taxon>Punica</taxon>
    </lineage>
</organism>
<sequence length="144" mass="15318">MALDLRVVNRKKIRSSGRRTPTAPTPNAHSSPIPVLTPSLISLPLGSDSLSPLSSHTLGTHYPRPNSPARTKMAIPIFAYRVLLLLPSLPTAQLPSSDKNGDSHFRLPSSSPAPPPPLLVPRSFDDSPGLGASSCLQGFLERGQ</sequence>
<feature type="region of interest" description="Disordered" evidence="1">
    <location>
        <begin position="1"/>
        <end position="33"/>
    </location>
</feature>
<comment type="caution">
    <text evidence="2">The sequence shown here is derived from an EMBL/GenBank/DDBJ whole genome shotgun (WGS) entry which is preliminary data.</text>
</comment>
<feature type="region of interest" description="Disordered" evidence="1">
    <location>
        <begin position="91"/>
        <end position="129"/>
    </location>
</feature>
<evidence type="ECO:0000313" key="2">
    <source>
        <dbReference type="EMBL" id="PKI57005.1"/>
    </source>
</evidence>
<dbReference type="EMBL" id="PGOL01001541">
    <property type="protein sequence ID" value="PKI57005.1"/>
    <property type="molecule type" value="Genomic_DNA"/>
</dbReference>
<gene>
    <name evidence="2" type="ORF">CRG98_022601</name>
</gene>